<comment type="caution">
    <text evidence="2">The sequence shown here is derived from an EMBL/GenBank/DDBJ whole genome shotgun (WGS) entry which is preliminary data.</text>
</comment>
<reference evidence="3" key="1">
    <citation type="journal article" date="2019" name="Int. J. Syst. Evol. Microbiol.">
        <title>The Global Catalogue of Microorganisms (GCM) 10K type strain sequencing project: providing services to taxonomists for standard genome sequencing and annotation.</title>
        <authorList>
            <consortium name="The Broad Institute Genomics Platform"/>
            <consortium name="The Broad Institute Genome Sequencing Center for Infectious Disease"/>
            <person name="Wu L."/>
            <person name="Ma J."/>
        </authorList>
    </citation>
    <scope>NUCLEOTIDE SEQUENCE [LARGE SCALE GENOMIC DNA]</scope>
    <source>
        <strain evidence="3">KCTC 19812</strain>
    </source>
</reference>
<dbReference type="InterPro" id="IPR011856">
    <property type="entry name" value="tRNA_endonuc-like_dom_sf"/>
</dbReference>
<dbReference type="SUPFAM" id="SSF52980">
    <property type="entry name" value="Restriction endonuclease-like"/>
    <property type="match status" value="1"/>
</dbReference>
<sequence length="597" mass="69466">MKTEIKFSGINEDGLKDFLINHKYDDVLDLVKQLTYTTSFFDKLKEGLEILSLENAINLNVGFTLNLPIIRFNVEGDDTADNSFDNKLINAKSIKDLEEKFELSILESLLQWNQDFIDYCIFNLTSKNDSIRFKELASYYLNYSKKSEEFLPENLEELFLSEYSKVELLEEIVFHLECLRDYEFSTENFVESHFNIERPVENFFSKLTGQYKKELEDYERLRLKHFEEQEFREKHEVEIIKNYKTLISSFVIQNIKLIEKNINGLKENESSDNPEIKSIDFLLKELLDKNIINCLYEFEYELYIKNDLLLLDFLTPSFDDFLKEEKLKVNKPVIKKLEDEYRRICISILFGLTELLFKNSLNSSLNQIFLNGFAEYRDKSTGKQTKSCIISFTVSRNEFQEIDLNHIDLVLAFKRFKGISAPSISENIPIRPILLLNKEDKRFIESKDIINLVDERTNLAVMPWDDFEHFVRDLFEKEFNLTGGEVKITQSSRDGGIDAIAFDPDPIRGGKIVIQSKRYTNVVGVSAVRDLYGTMLNEGASKGILVTTSHFGGDAYEFAKNKPISLIDGDNLLNLLMKHNFKAKIDIREAKENTGNK</sequence>
<evidence type="ECO:0000313" key="3">
    <source>
        <dbReference type="Proteomes" id="UP001597414"/>
    </source>
</evidence>
<dbReference type="Gene3D" id="3.40.1350.10">
    <property type="match status" value="1"/>
</dbReference>
<organism evidence="2 3">
    <name type="scientific">Shivajiella indica</name>
    <dbReference type="NCBI Taxonomy" id="872115"/>
    <lineage>
        <taxon>Bacteria</taxon>
        <taxon>Pseudomonadati</taxon>
        <taxon>Bacteroidota</taxon>
        <taxon>Cytophagia</taxon>
        <taxon>Cytophagales</taxon>
        <taxon>Cyclobacteriaceae</taxon>
        <taxon>Shivajiella</taxon>
    </lineage>
</organism>
<keyword evidence="2" id="KW-0255">Endonuclease</keyword>
<proteinExistence type="predicted"/>
<dbReference type="Proteomes" id="UP001597414">
    <property type="component" value="Unassembled WGS sequence"/>
</dbReference>
<dbReference type="InterPro" id="IPR011335">
    <property type="entry name" value="Restrct_endonuc-II-like"/>
</dbReference>
<evidence type="ECO:0000259" key="1">
    <source>
        <dbReference type="Pfam" id="PF04471"/>
    </source>
</evidence>
<dbReference type="InterPro" id="IPR007560">
    <property type="entry name" value="Restrct_endonuc_IV_Mrr"/>
</dbReference>
<evidence type="ECO:0000313" key="2">
    <source>
        <dbReference type="EMBL" id="MFD2200068.1"/>
    </source>
</evidence>
<keyword evidence="2" id="KW-0378">Hydrolase</keyword>
<dbReference type="PANTHER" id="PTHR30015:SF7">
    <property type="entry name" value="TYPE IV METHYL-DIRECTED RESTRICTION ENZYME ECOKMRR"/>
    <property type="match status" value="1"/>
</dbReference>
<accession>A0ABW5B1W6</accession>
<dbReference type="InterPro" id="IPR052906">
    <property type="entry name" value="Type_IV_Methyl-Rstrct_Enzyme"/>
</dbReference>
<dbReference type="PANTHER" id="PTHR30015">
    <property type="entry name" value="MRR RESTRICTION SYSTEM PROTEIN"/>
    <property type="match status" value="1"/>
</dbReference>
<keyword evidence="2" id="KW-0540">Nuclease</keyword>
<dbReference type="EMBL" id="JBHUIV010000002">
    <property type="protein sequence ID" value="MFD2200068.1"/>
    <property type="molecule type" value="Genomic_DNA"/>
</dbReference>
<dbReference type="GO" id="GO:0004519">
    <property type="term" value="F:endonuclease activity"/>
    <property type="evidence" value="ECO:0007669"/>
    <property type="project" value="UniProtKB-KW"/>
</dbReference>
<feature type="domain" description="Restriction endonuclease type IV Mrr" evidence="1">
    <location>
        <begin position="461"/>
        <end position="576"/>
    </location>
</feature>
<dbReference type="RefSeq" id="WP_380799605.1">
    <property type="nucleotide sequence ID" value="NZ_JBHUIV010000002.1"/>
</dbReference>
<name>A0ABW5B1W6_9BACT</name>
<protein>
    <submittedName>
        <fullName evidence="2">Restriction endonuclease</fullName>
    </submittedName>
</protein>
<keyword evidence="3" id="KW-1185">Reference proteome</keyword>
<dbReference type="Pfam" id="PF04471">
    <property type="entry name" value="Mrr_cat"/>
    <property type="match status" value="1"/>
</dbReference>
<gene>
    <name evidence="2" type="ORF">ACFSKV_00725</name>
</gene>